<evidence type="ECO:0000256" key="1">
    <source>
        <dbReference type="ARBA" id="ARBA00001554"/>
    </source>
</evidence>
<dbReference type="EMBL" id="RHHB01000003">
    <property type="protein sequence ID" value="RNB51572.1"/>
    <property type="molecule type" value="Genomic_DNA"/>
</dbReference>
<protein>
    <recommendedName>
        <fullName evidence="4">Putative pterin-4-alpha-carbinolamine dehydratase</fullName>
        <ecNumber evidence="3">4.2.1.96</ecNumber>
    </recommendedName>
</protein>
<evidence type="ECO:0000256" key="2">
    <source>
        <dbReference type="ARBA" id="ARBA00006472"/>
    </source>
</evidence>
<comment type="caution">
    <text evidence="8">The sequence shown here is derived from an EMBL/GenBank/DDBJ whole genome shotgun (WGS) entry which is preliminary data.</text>
</comment>
<dbReference type="InterPro" id="IPR001533">
    <property type="entry name" value="Pterin_deHydtase"/>
</dbReference>
<evidence type="ECO:0000256" key="3">
    <source>
        <dbReference type="ARBA" id="ARBA00013252"/>
    </source>
</evidence>
<feature type="domain" description="Glyoxalase-like" evidence="7">
    <location>
        <begin position="119"/>
        <end position="220"/>
    </location>
</feature>
<dbReference type="RefSeq" id="WP_122935732.1">
    <property type="nucleotide sequence ID" value="NZ_JBHSNT010000003.1"/>
</dbReference>
<dbReference type="Gene3D" id="3.10.180.10">
    <property type="entry name" value="2,3-Dihydroxybiphenyl 1,2-Dioxygenase, domain 1"/>
    <property type="match status" value="1"/>
</dbReference>
<dbReference type="Gene3D" id="3.30.1360.20">
    <property type="entry name" value="Transcriptional coactivator/pterin dehydratase"/>
    <property type="match status" value="1"/>
</dbReference>
<evidence type="ECO:0000256" key="5">
    <source>
        <dbReference type="ARBA" id="ARBA00023239"/>
    </source>
</evidence>
<evidence type="ECO:0000259" key="7">
    <source>
        <dbReference type="Pfam" id="PF18029"/>
    </source>
</evidence>
<accession>A0A3M8AK51</accession>
<comment type="similarity">
    <text evidence="2">Belongs to the pterin-4-alpha-carbinolamine dehydratase family.</text>
</comment>
<organism evidence="8 9">
    <name type="scientific">Agromyces tardus</name>
    <dbReference type="NCBI Taxonomy" id="2583849"/>
    <lineage>
        <taxon>Bacteria</taxon>
        <taxon>Bacillati</taxon>
        <taxon>Actinomycetota</taxon>
        <taxon>Actinomycetes</taxon>
        <taxon>Micrococcales</taxon>
        <taxon>Microbacteriaceae</taxon>
        <taxon>Agromyces</taxon>
    </lineage>
</organism>
<evidence type="ECO:0000256" key="6">
    <source>
        <dbReference type="SAM" id="MobiDB-lite"/>
    </source>
</evidence>
<name>A0A3M8AK51_9MICO</name>
<feature type="region of interest" description="Disordered" evidence="6">
    <location>
        <begin position="1"/>
        <end position="22"/>
    </location>
</feature>
<dbReference type="GO" id="GO:0006729">
    <property type="term" value="P:tetrahydrobiopterin biosynthetic process"/>
    <property type="evidence" value="ECO:0007669"/>
    <property type="project" value="InterPro"/>
</dbReference>
<dbReference type="GO" id="GO:0008124">
    <property type="term" value="F:4-alpha-hydroxytetrahydrobiopterin dehydratase activity"/>
    <property type="evidence" value="ECO:0007669"/>
    <property type="project" value="UniProtKB-EC"/>
</dbReference>
<sequence>MDPEPKTPTQVSPEPITPEQFHDADGVEDWRVMYWGAHAWFGAVSFAVGARFVAAIAELDEEFGHEPDVDLRREGVAVKIVTRGIRNLSTRDLDVARRISAAARDLGLRPDPSALQVVQVAVASPESADVMPFWRAALGYVPANDTHLVDPLRRNSSVFLEPAERVGPGRGRFHVDVAVPHDQVHARIEAILAAGGRMADDSFAPEWWTLADAENHGVDITTWWGRESVRLEAERED</sequence>
<evidence type="ECO:0000313" key="8">
    <source>
        <dbReference type="EMBL" id="RNB51572.1"/>
    </source>
</evidence>
<evidence type="ECO:0000313" key="9">
    <source>
        <dbReference type="Proteomes" id="UP000275048"/>
    </source>
</evidence>
<dbReference type="Pfam" id="PF01329">
    <property type="entry name" value="Pterin_4a"/>
    <property type="match status" value="1"/>
</dbReference>
<dbReference type="InterPro" id="IPR029068">
    <property type="entry name" value="Glyas_Bleomycin-R_OHBP_Dase"/>
</dbReference>
<dbReference type="InterPro" id="IPR041581">
    <property type="entry name" value="Glyoxalase_6"/>
</dbReference>
<proteinExistence type="inferred from homology"/>
<gene>
    <name evidence="8" type="ORF">EDM22_03830</name>
</gene>
<dbReference type="Pfam" id="PF18029">
    <property type="entry name" value="Glyoxalase_6"/>
    <property type="match status" value="1"/>
</dbReference>
<comment type="catalytic activity">
    <reaction evidence="1">
        <text>(4aS,6R)-4a-hydroxy-L-erythro-5,6,7,8-tetrahydrobiopterin = (6R)-L-erythro-6,7-dihydrobiopterin + H2O</text>
        <dbReference type="Rhea" id="RHEA:11920"/>
        <dbReference type="ChEBI" id="CHEBI:15377"/>
        <dbReference type="ChEBI" id="CHEBI:15642"/>
        <dbReference type="ChEBI" id="CHEBI:43120"/>
        <dbReference type="EC" id="4.2.1.96"/>
    </reaction>
</comment>
<dbReference type="EC" id="4.2.1.96" evidence="3"/>
<dbReference type="AlphaFoldDB" id="A0A3M8AK51"/>
<evidence type="ECO:0000256" key="4">
    <source>
        <dbReference type="ARBA" id="ARBA00021735"/>
    </source>
</evidence>
<dbReference type="SUPFAM" id="SSF55248">
    <property type="entry name" value="PCD-like"/>
    <property type="match status" value="1"/>
</dbReference>
<reference evidence="8 9" key="1">
    <citation type="submission" date="2018-10" db="EMBL/GenBank/DDBJ databases">
        <title>Isolation, diversity and antibacterial activity of antinobacteria from the wheat rhizosphere soil.</title>
        <authorList>
            <person name="Sun T."/>
        </authorList>
    </citation>
    <scope>NUCLEOTIDE SEQUENCE [LARGE SCALE GENOMIC DNA]</scope>
    <source>
        <strain evidence="8 9">SJ-23</strain>
    </source>
</reference>
<dbReference type="InterPro" id="IPR036428">
    <property type="entry name" value="PCD_sf"/>
</dbReference>
<dbReference type="OrthoDB" id="15077at2"/>
<keyword evidence="5" id="KW-0456">Lyase</keyword>
<dbReference type="Proteomes" id="UP000275048">
    <property type="component" value="Unassembled WGS sequence"/>
</dbReference>
<keyword evidence="9" id="KW-1185">Reference proteome</keyword>